<dbReference type="Proteomes" id="UP000051330">
    <property type="component" value="Unassembled WGS sequence"/>
</dbReference>
<sequence>MKIIRTLDVTSTEFFDYLEDRVLNDVLENTGNRLNHSSVKGGLTYTKHYQKAKTDVVFKIDQYIRGEKY</sequence>
<evidence type="ECO:0000313" key="2">
    <source>
        <dbReference type="Proteomes" id="UP000051330"/>
    </source>
</evidence>
<accession>A0A0R1N2S7</accession>
<dbReference type="InterPro" id="IPR021701">
    <property type="entry name" value="DUF3284"/>
</dbReference>
<proteinExistence type="predicted"/>
<dbReference type="AlphaFoldDB" id="A0A0R1N2S7"/>
<organism evidence="1 2">
    <name type="scientific">Schleiferilactobacillus perolens DSM 12744</name>
    <dbReference type="NCBI Taxonomy" id="1423792"/>
    <lineage>
        <taxon>Bacteria</taxon>
        <taxon>Bacillati</taxon>
        <taxon>Bacillota</taxon>
        <taxon>Bacilli</taxon>
        <taxon>Lactobacillales</taxon>
        <taxon>Lactobacillaceae</taxon>
        <taxon>Schleiferilactobacillus</taxon>
    </lineage>
</organism>
<reference evidence="1 2" key="1">
    <citation type="journal article" date="2015" name="Genome Announc.">
        <title>Expanding the biotechnology potential of lactobacilli through comparative genomics of 213 strains and associated genera.</title>
        <authorList>
            <person name="Sun Z."/>
            <person name="Harris H.M."/>
            <person name="McCann A."/>
            <person name="Guo C."/>
            <person name="Argimon S."/>
            <person name="Zhang W."/>
            <person name="Yang X."/>
            <person name="Jeffery I.B."/>
            <person name="Cooney J.C."/>
            <person name="Kagawa T.F."/>
            <person name="Liu W."/>
            <person name="Song Y."/>
            <person name="Salvetti E."/>
            <person name="Wrobel A."/>
            <person name="Rasinkangas P."/>
            <person name="Parkhill J."/>
            <person name="Rea M.C."/>
            <person name="O'Sullivan O."/>
            <person name="Ritari J."/>
            <person name="Douillard F.P."/>
            <person name="Paul Ross R."/>
            <person name="Yang R."/>
            <person name="Briner A.E."/>
            <person name="Felis G.E."/>
            <person name="de Vos W.M."/>
            <person name="Barrangou R."/>
            <person name="Klaenhammer T.R."/>
            <person name="Caufield P.W."/>
            <person name="Cui Y."/>
            <person name="Zhang H."/>
            <person name="O'Toole P.W."/>
        </authorList>
    </citation>
    <scope>NUCLEOTIDE SEQUENCE [LARGE SCALE GENOMIC DNA]</scope>
    <source>
        <strain evidence="1 2">DSM 12744</strain>
    </source>
</reference>
<dbReference type="RefSeq" id="WP_235812175.1">
    <property type="nucleotide sequence ID" value="NZ_AZEC01000001.1"/>
</dbReference>
<dbReference type="STRING" id="1423792.FD09_GL000097"/>
<keyword evidence="2" id="KW-1185">Reference proteome</keyword>
<dbReference type="PATRIC" id="fig|1423792.3.peg.99"/>
<name>A0A0R1N2S7_9LACO</name>
<gene>
    <name evidence="1" type="ORF">FD09_GL000097</name>
</gene>
<dbReference type="EMBL" id="AZEC01000001">
    <property type="protein sequence ID" value="KRL14449.1"/>
    <property type="molecule type" value="Genomic_DNA"/>
</dbReference>
<dbReference type="Pfam" id="PF11687">
    <property type="entry name" value="DUF3284"/>
    <property type="match status" value="1"/>
</dbReference>
<protein>
    <submittedName>
        <fullName evidence="1">Uncharacterized protein</fullName>
    </submittedName>
</protein>
<evidence type="ECO:0000313" key="1">
    <source>
        <dbReference type="EMBL" id="KRL14449.1"/>
    </source>
</evidence>
<comment type="caution">
    <text evidence="1">The sequence shown here is derived from an EMBL/GenBank/DDBJ whole genome shotgun (WGS) entry which is preliminary data.</text>
</comment>